<dbReference type="InterPro" id="IPR034113">
    <property type="entry name" value="SCP_GAPR1-like"/>
</dbReference>
<dbReference type="InterPro" id="IPR018244">
    <property type="entry name" value="Allrgn_V5/Tpx1_CS"/>
</dbReference>
<dbReference type="Gene3D" id="3.40.33.10">
    <property type="entry name" value="CAP"/>
    <property type="match status" value="1"/>
</dbReference>
<dbReference type="AlphaFoldDB" id="A7RH91"/>
<protein>
    <recommendedName>
        <fullName evidence="2">SCP domain-containing protein</fullName>
    </recommendedName>
</protein>
<dbReference type="PRINTS" id="PR00837">
    <property type="entry name" value="V5TPXLIKE"/>
</dbReference>
<dbReference type="SUPFAM" id="SSF55797">
    <property type="entry name" value="PR-1-like"/>
    <property type="match status" value="1"/>
</dbReference>
<accession>A7RH91</accession>
<dbReference type="eggNOG" id="KOG3017">
    <property type="taxonomic scope" value="Eukaryota"/>
</dbReference>
<dbReference type="GO" id="GO:0005615">
    <property type="term" value="C:extracellular space"/>
    <property type="evidence" value="ECO:0000318"/>
    <property type="project" value="GO_Central"/>
</dbReference>
<evidence type="ECO:0000259" key="2">
    <source>
        <dbReference type="SMART" id="SM00198"/>
    </source>
</evidence>
<dbReference type="PhylomeDB" id="A7RH91"/>
<dbReference type="PANTHER" id="PTHR10334">
    <property type="entry name" value="CYSTEINE-RICH SECRETORY PROTEIN-RELATED"/>
    <property type="match status" value="1"/>
</dbReference>
<evidence type="ECO:0000313" key="3">
    <source>
        <dbReference type="EMBL" id="EDO49309.1"/>
    </source>
</evidence>
<keyword evidence="4" id="KW-1185">Reference proteome</keyword>
<dbReference type="SMART" id="SM00198">
    <property type="entry name" value="SCP"/>
    <property type="match status" value="1"/>
</dbReference>
<dbReference type="InterPro" id="IPR035940">
    <property type="entry name" value="CAP_sf"/>
</dbReference>
<dbReference type="EMBL" id="DS469510">
    <property type="protein sequence ID" value="EDO49309.1"/>
    <property type="molecule type" value="Genomic_DNA"/>
</dbReference>
<dbReference type="InParanoid" id="A7RH91"/>
<dbReference type="InterPro" id="IPR001283">
    <property type="entry name" value="CRISP-related"/>
</dbReference>
<dbReference type="CDD" id="cd05382">
    <property type="entry name" value="CAP_GAPR1-like"/>
    <property type="match status" value="1"/>
</dbReference>
<feature type="region of interest" description="Disordered" evidence="1">
    <location>
        <begin position="1"/>
        <end position="35"/>
    </location>
</feature>
<gene>
    <name evidence="3" type="ORF">NEMVEDRAFT_v1g177893</name>
</gene>
<dbReference type="HOGENOM" id="CLU_035730_9_2_1"/>
<organism evidence="3 4">
    <name type="scientific">Nematostella vectensis</name>
    <name type="common">Starlet sea anemone</name>
    <dbReference type="NCBI Taxonomy" id="45351"/>
    <lineage>
        <taxon>Eukaryota</taxon>
        <taxon>Metazoa</taxon>
        <taxon>Cnidaria</taxon>
        <taxon>Anthozoa</taxon>
        <taxon>Hexacorallia</taxon>
        <taxon>Actiniaria</taxon>
        <taxon>Edwardsiidae</taxon>
        <taxon>Nematostella</taxon>
    </lineage>
</organism>
<dbReference type="PROSITE" id="PS01009">
    <property type="entry name" value="CRISP_1"/>
    <property type="match status" value="1"/>
</dbReference>
<reference evidence="3 4" key="1">
    <citation type="journal article" date="2007" name="Science">
        <title>Sea anemone genome reveals ancestral eumetazoan gene repertoire and genomic organization.</title>
        <authorList>
            <person name="Putnam N.H."/>
            <person name="Srivastava M."/>
            <person name="Hellsten U."/>
            <person name="Dirks B."/>
            <person name="Chapman J."/>
            <person name="Salamov A."/>
            <person name="Terry A."/>
            <person name="Shapiro H."/>
            <person name="Lindquist E."/>
            <person name="Kapitonov V.V."/>
            <person name="Jurka J."/>
            <person name="Genikhovich G."/>
            <person name="Grigoriev I.V."/>
            <person name="Lucas S.M."/>
            <person name="Steele R.E."/>
            <person name="Finnerty J.R."/>
            <person name="Technau U."/>
            <person name="Martindale M.Q."/>
            <person name="Rokhsar D.S."/>
        </authorList>
    </citation>
    <scope>NUCLEOTIDE SEQUENCE [LARGE SCALE GENOMIC DNA]</scope>
    <source>
        <strain evidence="4">CH2 X CH6</strain>
    </source>
</reference>
<dbReference type="Pfam" id="PF00188">
    <property type="entry name" value="CAP"/>
    <property type="match status" value="1"/>
</dbReference>
<proteinExistence type="predicted"/>
<dbReference type="InterPro" id="IPR014044">
    <property type="entry name" value="CAP_dom"/>
</dbReference>
<sequence>MEDDSFNGVKGRGGQQDNSRYDSIDKKKNKPSSSRATLELFQQQALDAHNYFRAFHGVKNLKWSHDLARGAQAWAEKLARERTLKHSTRERGEDGENLAMFTGKYESAGEEATNMWYEESAYYNFNRPGYQSNTGHFTQVVWKGTKELGLGRAKTPDGRLTFVVGRYRPSGNMLREFDNNVFPQQY</sequence>
<dbReference type="Proteomes" id="UP000001593">
    <property type="component" value="Unassembled WGS sequence"/>
</dbReference>
<evidence type="ECO:0000256" key="1">
    <source>
        <dbReference type="SAM" id="MobiDB-lite"/>
    </source>
</evidence>
<name>A7RH91_NEMVE</name>
<feature type="domain" description="SCP" evidence="2">
    <location>
        <begin position="40"/>
        <end position="175"/>
    </location>
</feature>
<evidence type="ECO:0000313" key="4">
    <source>
        <dbReference type="Proteomes" id="UP000001593"/>
    </source>
</evidence>
<dbReference type="FunFam" id="3.40.33.10:FF:000002">
    <property type="entry name" value="Golgi-associated plant pathogenesis-related protein 1"/>
    <property type="match status" value="1"/>
</dbReference>
<dbReference type="OMA" id="YKYCGSY"/>